<dbReference type="Proteomes" id="UP001596189">
    <property type="component" value="Unassembled WGS sequence"/>
</dbReference>
<accession>A0ABW1JC54</accession>
<dbReference type="Pfam" id="PF13527">
    <property type="entry name" value="Acetyltransf_9"/>
    <property type="match status" value="1"/>
</dbReference>
<dbReference type="PROSITE" id="PS51186">
    <property type="entry name" value="GNAT"/>
    <property type="match status" value="1"/>
</dbReference>
<sequence length="176" mass="18685">MDITIEPECPDDQAEIHAVVRAAFDHHQGVADMVDAIRVSPNFVPDASLVARLDGEVVGHVMLSYVTLVDGEVRHRVLSLSPLAVAPAVQRRGVGSALVPAALAVGEARGEPLVVLEGSPVYYGRFGFVDSRPLGITLDLPDGAPREAGQVYRLTAYDPTVRGHLVYPPAFALADG</sequence>
<dbReference type="InterPro" id="IPR016181">
    <property type="entry name" value="Acyl_CoA_acyltransferase"/>
</dbReference>
<dbReference type="RefSeq" id="WP_345718052.1">
    <property type="nucleotide sequence ID" value="NZ_BAABFP010000008.1"/>
</dbReference>
<comment type="caution">
    <text evidence="2">The sequence shown here is derived from an EMBL/GenBank/DDBJ whole genome shotgun (WGS) entry which is preliminary data.</text>
</comment>
<dbReference type="PANTHER" id="PTHR37817:SF1">
    <property type="entry name" value="N-ACETYLTRANSFERASE EIS"/>
    <property type="match status" value="1"/>
</dbReference>
<dbReference type="InterPro" id="IPR051554">
    <property type="entry name" value="Acetyltransferase_Eis"/>
</dbReference>
<name>A0ABW1JC54_9ACTN</name>
<protein>
    <submittedName>
        <fullName evidence="2">GNAT family N-acetyltransferase</fullName>
        <ecNumber evidence="2">2.3.-.-</ecNumber>
    </submittedName>
</protein>
<dbReference type="Gene3D" id="3.40.630.30">
    <property type="match status" value="1"/>
</dbReference>
<keyword evidence="2" id="KW-0808">Transferase</keyword>
<proteinExistence type="predicted"/>
<keyword evidence="2" id="KW-0012">Acyltransferase</keyword>
<dbReference type="PANTHER" id="PTHR37817">
    <property type="entry name" value="N-ACETYLTRANSFERASE EIS"/>
    <property type="match status" value="1"/>
</dbReference>
<organism evidence="2 3">
    <name type="scientific">Angustibacter luteus</name>
    <dbReference type="NCBI Taxonomy" id="658456"/>
    <lineage>
        <taxon>Bacteria</taxon>
        <taxon>Bacillati</taxon>
        <taxon>Actinomycetota</taxon>
        <taxon>Actinomycetes</taxon>
        <taxon>Kineosporiales</taxon>
        <taxon>Kineosporiaceae</taxon>
    </lineage>
</organism>
<dbReference type="GO" id="GO:0016746">
    <property type="term" value="F:acyltransferase activity"/>
    <property type="evidence" value="ECO:0007669"/>
    <property type="project" value="UniProtKB-KW"/>
</dbReference>
<reference evidence="3" key="1">
    <citation type="journal article" date="2019" name="Int. J. Syst. Evol. Microbiol.">
        <title>The Global Catalogue of Microorganisms (GCM) 10K type strain sequencing project: providing services to taxonomists for standard genome sequencing and annotation.</title>
        <authorList>
            <consortium name="The Broad Institute Genomics Platform"/>
            <consortium name="The Broad Institute Genome Sequencing Center for Infectious Disease"/>
            <person name="Wu L."/>
            <person name="Ma J."/>
        </authorList>
    </citation>
    <scope>NUCLEOTIDE SEQUENCE [LARGE SCALE GENOMIC DNA]</scope>
    <source>
        <strain evidence="3">KACC 14249</strain>
    </source>
</reference>
<gene>
    <name evidence="2" type="ORF">ACFQDO_05445</name>
</gene>
<keyword evidence="3" id="KW-1185">Reference proteome</keyword>
<dbReference type="EC" id="2.3.-.-" evidence="2"/>
<dbReference type="InterPro" id="IPR000182">
    <property type="entry name" value="GNAT_dom"/>
</dbReference>
<evidence type="ECO:0000313" key="2">
    <source>
        <dbReference type="EMBL" id="MFC6006570.1"/>
    </source>
</evidence>
<dbReference type="EMBL" id="JBHSRD010000003">
    <property type="protein sequence ID" value="MFC6006570.1"/>
    <property type="molecule type" value="Genomic_DNA"/>
</dbReference>
<dbReference type="SUPFAM" id="SSF55729">
    <property type="entry name" value="Acyl-CoA N-acyltransferases (Nat)"/>
    <property type="match status" value="1"/>
</dbReference>
<evidence type="ECO:0000259" key="1">
    <source>
        <dbReference type="PROSITE" id="PS51186"/>
    </source>
</evidence>
<evidence type="ECO:0000313" key="3">
    <source>
        <dbReference type="Proteomes" id="UP001596189"/>
    </source>
</evidence>
<feature type="domain" description="N-acetyltransferase" evidence="1">
    <location>
        <begin position="3"/>
        <end position="157"/>
    </location>
</feature>
<dbReference type="CDD" id="cd04301">
    <property type="entry name" value="NAT_SF"/>
    <property type="match status" value="1"/>
</dbReference>